<evidence type="ECO:0000256" key="1">
    <source>
        <dbReference type="SAM" id="SignalP"/>
    </source>
</evidence>
<dbReference type="Gene3D" id="2.40.128.130">
    <property type="entry name" value="Autotransporter beta-domain"/>
    <property type="match status" value="1"/>
</dbReference>
<dbReference type="SMART" id="SM00869">
    <property type="entry name" value="Autotransporter"/>
    <property type="match status" value="1"/>
</dbReference>
<reference evidence="3 4" key="1">
    <citation type="submission" date="2020-07" db="EMBL/GenBank/DDBJ databases">
        <title>Complete genome sequence for Sandaracinobacter sp. M6.</title>
        <authorList>
            <person name="Tang Y."/>
            <person name="Liu Q."/>
            <person name="Guo Z."/>
            <person name="Lei P."/>
            <person name="Huang B."/>
        </authorList>
    </citation>
    <scope>NUCLEOTIDE SEQUENCE [LARGE SCALE GENOMIC DNA]</scope>
    <source>
        <strain evidence="3 4">M6</strain>
    </source>
</reference>
<sequence>MLRKSLAFAALLAGSALPSSLHAQAVATIGAGNTLVTVQAGTPGTALRSQAITGLAAGDVLLGLDARPAAPRTFYSTGASGQLYAINANTGTAVRIGAPITLPPGATAAGYDFNPVVDRLRVVTNNGANLRLDPNTGLVAGLDTNVAYAVGDVAAGVLPRVTGAAYTNNVVGATQTTLYVIDSGRGSLAIQGSLLGAPVSPNIGTLTTVGALGVNTSDRVGFDISAQGQALATLTDPTTGVTSLYSVNLSTGQATLVGALVGNTGYTGLSFSAAPTASFAASGNQVAVANAIDGFIGVPSVETTNFYNAFDALPNDAERQAALNQFTPGGYSLLPDLSMRTAEFQQFTTLRYLRDYRAGGTGVEGTAGVAAPGERKFGSFLVARGGTGKYRAAGDRPGVSYGESSVIGGMDLRFGEKSLIGVSGGYSRIDARLSPNAENSHFDNWFAGGYGTFGVGPAYVDLYGSYGEGTINLKRRVGFGNFDTAYQARTRSRTWVAGGAVGLSFNFAGVEVEPSAGLRYTDTKFRGFSEGQNFGAFTFGEERYKSVLSNVGLRLGGAFEVGTATVRPEVRGAWRREWKEDGARTINYGFGGVPNGNLAYVTTPLDRDYGTFGAGFTVSGPTSPLSFVVDWNADLIGDRQLHTITGGARLTF</sequence>
<dbReference type="Pfam" id="PF14339">
    <property type="entry name" value="DUF4394"/>
    <property type="match status" value="1"/>
</dbReference>
<dbReference type="PROSITE" id="PS51208">
    <property type="entry name" value="AUTOTRANSPORTER"/>
    <property type="match status" value="1"/>
</dbReference>
<dbReference type="Pfam" id="PF03797">
    <property type="entry name" value="Autotransporter"/>
    <property type="match status" value="1"/>
</dbReference>
<dbReference type="Proteomes" id="UP000515292">
    <property type="component" value="Chromosome"/>
</dbReference>
<proteinExistence type="predicted"/>
<dbReference type="InterPro" id="IPR025507">
    <property type="entry name" value="DUF4394"/>
</dbReference>
<dbReference type="RefSeq" id="WP_182298157.1">
    <property type="nucleotide sequence ID" value="NZ_CP059851.1"/>
</dbReference>
<dbReference type="SUPFAM" id="SSF103515">
    <property type="entry name" value="Autotransporter"/>
    <property type="match status" value="1"/>
</dbReference>
<keyword evidence="1" id="KW-0732">Signal</keyword>
<dbReference type="InterPro" id="IPR011044">
    <property type="entry name" value="Quino_amine_DH_bsu"/>
</dbReference>
<protein>
    <submittedName>
        <fullName evidence="3">DUF4394 domain-containing protein</fullName>
    </submittedName>
</protein>
<keyword evidence="4" id="KW-1185">Reference proteome</keyword>
<gene>
    <name evidence="3" type="ORF">H3309_07615</name>
</gene>
<accession>A0A7G5ILR7</accession>
<dbReference type="SUPFAM" id="SSF50969">
    <property type="entry name" value="YVTN repeat-like/Quinoprotein amine dehydrogenase"/>
    <property type="match status" value="1"/>
</dbReference>
<feature type="chain" id="PRO_5029015628" evidence="1">
    <location>
        <begin position="24"/>
        <end position="652"/>
    </location>
</feature>
<feature type="domain" description="Autotransporter" evidence="2">
    <location>
        <begin position="372"/>
        <end position="652"/>
    </location>
</feature>
<evidence type="ECO:0000313" key="3">
    <source>
        <dbReference type="EMBL" id="QMW24309.1"/>
    </source>
</evidence>
<feature type="signal peptide" evidence="1">
    <location>
        <begin position="1"/>
        <end position="23"/>
    </location>
</feature>
<dbReference type="InterPro" id="IPR005546">
    <property type="entry name" value="Autotransporte_beta"/>
</dbReference>
<evidence type="ECO:0000313" key="4">
    <source>
        <dbReference type="Proteomes" id="UP000515292"/>
    </source>
</evidence>
<dbReference type="EMBL" id="CP059851">
    <property type="protein sequence ID" value="QMW24309.1"/>
    <property type="molecule type" value="Genomic_DNA"/>
</dbReference>
<dbReference type="KEGG" id="sand:H3309_07615"/>
<evidence type="ECO:0000259" key="2">
    <source>
        <dbReference type="PROSITE" id="PS51208"/>
    </source>
</evidence>
<organism evidence="3 4">
    <name type="scientific">Sandaracinobacteroides saxicola</name>
    <dbReference type="NCBI Taxonomy" id="2759707"/>
    <lineage>
        <taxon>Bacteria</taxon>
        <taxon>Pseudomonadati</taxon>
        <taxon>Pseudomonadota</taxon>
        <taxon>Alphaproteobacteria</taxon>
        <taxon>Sphingomonadales</taxon>
        <taxon>Sphingosinicellaceae</taxon>
        <taxon>Sandaracinobacteroides</taxon>
    </lineage>
</organism>
<name>A0A7G5ILR7_9SPHN</name>
<dbReference type="InterPro" id="IPR036709">
    <property type="entry name" value="Autotransporte_beta_dom_sf"/>
</dbReference>
<dbReference type="AlphaFoldDB" id="A0A7G5ILR7"/>